<dbReference type="Proteomes" id="UP000013085">
    <property type="component" value="Unassembled WGS sequence"/>
</dbReference>
<evidence type="ECO:0000313" key="2">
    <source>
        <dbReference type="Proteomes" id="UP000013085"/>
    </source>
</evidence>
<evidence type="ECO:0008006" key="3">
    <source>
        <dbReference type="Google" id="ProtNLM"/>
    </source>
</evidence>
<dbReference type="EMBL" id="AGYR01000075">
    <property type="protein sequence ID" value="ENZ06606.1"/>
    <property type="molecule type" value="Genomic_DNA"/>
</dbReference>
<dbReference type="HOGENOM" id="CLU_3166259_0_0_9"/>
<dbReference type="GeneID" id="57964081"/>
<dbReference type="AlphaFoldDB" id="A0A0E2H2C5"/>
<dbReference type="RefSeq" id="WP_002587095.1">
    <property type="nucleotide sequence ID" value="NZ_KB850996.1"/>
</dbReference>
<evidence type="ECO:0000313" key="1">
    <source>
        <dbReference type="EMBL" id="ENZ06606.1"/>
    </source>
</evidence>
<protein>
    <recommendedName>
        <fullName evidence="3">Cyclic lactone autoinducer peptide</fullName>
    </recommendedName>
</protein>
<sequence length="49" mass="5418">MKFFTKALIILAVILLILALGDSIFNGLFSNDGYRPVTQQMKEVMTGAQ</sequence>
<comment type="caution">
    <text evidence="1">The sequence shown here is derived from an EMBL/GenBank/DDBJ whole genome shotgun (WGS) entry which is preliminary data.</text>
</comment>
<organism evidence="1 2">
    <name type="scientific">[Clostridium] clostridioforme 90A8</name>
    <dbReference type="NCBI Taxonomy" id="999408"/>
    <lineage>
        <taxon>Bacteria</taxon>
        <taxon>Bacillati</taxon>
        <taxon>Bacillota</taxon>
        <taxon>Clostridia</taxon>
        <taxon>Lachnospirales</taxon>
        <taxon>Lachnospiraceae</taxon>
        <taxon>Enterocloster</taxon>
    </lineage>
</organism>
<name>A0A0E2H2C5_9FIRM</name>
<dbReference type="PATRIC" id="fig|999408.3.peg.5803"/>
<accession>A0A0E2H2C5</accession>
<proteinExistence type="predicted"/>
<reference evidence="1 2" key="1">
    <citation type="submission" date="2013-01" db="EMBL/GenBank/DDBJ databases">
        <title>The Genome Sequence of Clostridium clostridioforme 90A8.</title>
        <authorList>
            <consortium name="The Broad Institute Genome Sequencing Platform"/>
            <person name="Earl A."/>
            <person name="Ward D."/>
            <person name="Feldgarden M."/>
            <person name="Gevers D."/>
            <person name="Courvalin P."/>
            <person name="Lambert T."/>
            <person name="Walker B."/>
            <person name="Young S.K."/>
            <person name="Zeng Q."/>
            <person name="Gargeya S."/>
            <person name="Fitzgerald M."/>
            <person name="Haas B."/>
            <person name="Abouelleil A."/>
            <person name="Alvarado L."/>
            <person name="Arachchi H.M."/>
            <person name="Berlin A.M."/>
            <person name="Chapman S.B."/>
            <person name="Dewar J."/>
            <person name="Goldberg J."/>
            <person name="Griggs A."/>
            <person name="Gujja S."/>
            <person name="Hansen M."/>
            <person name="Howarth C."/>
            <person name="Imamovic A."/>
            <person name="Larimer J."/>
            <person name="McCowan C."/>
            <person name="Murphy C."/>
            <person name="Neiman D."/>
            <person name="Pearson M."/>
            <person name="Priest M."/>
            <person name="Roberts A."/>
            <person name="Saif S."/>
            <person name="Shea T."/>
            <person name="Sisk P."/>
            <person name="Sykes S."/>
            <person name="Wortman J."/>
            <person name="Nusbaum C."/>
            <person name="Birren B."/>
        </authorList>
    </citation>
    <scope>NUCLEOTIDE SEQUENCE [LARGE SCALE GENOMIC DNA]</scope>
    <source>
        <strain evidence="1 2">90A8</strain>
    </source>
</reference>
<gene>
    <name evidence="1" type="ORF">HMPREF1090_05409</name>
</gene>